<accession>A0A540NC83</accession>
<gene>
    <name evidence="2" type="ORF">C1H46_005740</name>
</gene>
<feature type="compositionally biased region" description="Polar residues" evidence="1">
    <location>
        <begin position="153"/>
        <end position="171"/>
    </location>
</feature>
<feature type="compositionally biased region" description="Acidic residues" evidence="1">
    <location>
        <begin position="137"/>
        <end position="147"/>
    </location>
</feature>
<evidence type="ECO:0000313" key="3">
    <source>
        <dbReference type="Proteomes" id="UP000315295"/>
    </source>
</evidence>
<protein>
    <submittedName>
        <fullName evidence="2">Uncharacterized protein</fullName>
    </submittedName>
</protein>
<comment type="caution">
    <text evidence="2">The sequence shown here is derived from an EMBL/GenBank/DDBJ whole genome shotgun (WGS) entry which is preliminary data.</text>
</comment>
<evidence type="ECO:0000256" key="1">
    <source>
        <dbReference type="SAM" id="MobiDB-lite"/>
    </source>
</evidence>
<feature type="region of interest" description="Disordered" evidence="1">
    <location>
        <begin position="137"/>
        <end position="171"/>
    </location>
</feature>
<evidence type="ECO:0000313" key="2">
    <source>
        <dbReference type="EMBL" id="TQE08648.1"/>
    </source>
</evidence>
<dbReference type="EMBL" id="VIEB01000068">
    <property type="protein sequence ID" value="TQE08648.1"/>
    <property type="molecule type" value="Genomic_DNA"/>
</dbReference>
<reference evidence="2 3" key="1">
    <citation type="journal article" date="2019" name="G3 (Bethesda)">
        <title>Sequencing of a Wild Apple (Malus baccata) Genome Unravels the Differences Between Cultivated and Wild Apple Species Regarding Disease Resistance and Cold Tolerance.</title>
        <authorList>
            <person name="Chen X."/>
        </authorList>
    </citation>
    <scope>NUCLEOTIDE SEQUENCE [LARGE SCALE GENOMIC DNA]</scope>
    <source>
        <strain evidence="3">cv. Shandingzi</strain>
        <tissue evidence="2">Leaves</tissue>
    </source>
</reference>
<name>A0A540NC83_MALBA</name>
<dbReference type="AlphaFoldDB" id="A0A540NC83"/>
<sequence>MTHANNFFKIVVARHVVPEQRIIWDDLSVADAICSHNLVEKYKLQRSIFSEFILFYARPRMRPLKLVHVCSVLNFPRSPSYLSVISLGCSKNVVAQMAAVYAVKGKSVASDAGVNLYSPILMAKHICFTYSDDVDEAVSSTEEDPEENLSKEIVTTGSPLYSTGSSQSDEF</sequence>
<proteinExistence type="predicted"/>
<keyword evidence="3" id="KW-1185">Reference proteome</keyword>
<organism evidence="2 3">
    <name type="scientific">Malus baccata</name>
    <name type="common">Siberian crab apple</name>
    <name type="synonym">Pyrus baccata</name>
    <dbReference type="NCBI Taxonomy" id="106549"/>
    <lineage>
        <taxon>Eukaryota</taxon>
        <taxon>Viridiplantae</taxon>
        <taxon>Streptophyta</taxon>
        <taxon>Embryophyta</taxon>
        <taxon>Tracheophyta</taxon>
        <taxon>Spermatophyta</taxon>
        <taxon>Magnoliopsida</taxon>
        <taxon>eudicotyledons</taxon>
        <taxon>Gunneridae</taxon>
        <taxon>Pentapetalae</taxon>
        <taxon>rosids</taxon>
        <taxon>fabids</taxon>
        <taxon>Rosales</taxon>
        <taxon>Rosaceae</taxon>
        <taxon>Amygdaloideae</taxon>
        <taxon>Maleae</taxon>
        <taxon>Malus</taxon>
    </lineage>
</organism>
<dbReference type="Proteomes" id="UP000315295">
    <property type="component" value="Unassembled WGS sequence"/>
</dbReference>